<dbReference type="InterPro" id="IPR011333">
    <property type="entry name" value="SKP1/BTB/POZ_sf"/>
</dbReference>
<dbReference type="SUPFAM" id="SSF54695">
    <property type="entry name" value="POZ domain"/>
    <property type="match status" value="1"/>
</dbReference>
<sequence length="282" mass="31808">MAGITSEYSDEDEELNEQLDADDQTNSVFDTEISSVGAIRTLNDDMKFAMSDETWADVVLVAEGRRIPVHRCMLIARSEYFRAVLSFRHSSTHPDDGKPTIINVEDSYAGIVRVLRFIYYDQVVLPQSKQTADNEAEVSTDSVIESDNSEIEDHTEEEVSDQLLEDLIAADKYGLERMMRLCEHAVCVTAANCLEVLAVAEFLHAAHLKQVAMRFVQTHLAAVTARQKEFHRFQADFPQLLQELYDSLRDANRDEYLLRVRMAQDSEYELGSSARGAGTSGE</sequence>
<dbReference type="OrthoDB" id="9997739at2759"/>
<evidence type="ECO:0000259" key="2">
    <source>
        <dbReference type="PROSITE" id="PS50097"/>
    </source>
</evidence>
<evidence type="ECO:0000313" key="5">
    <source>
        <dbReference type="Proteomes" id="UP000277300"/>
    </source>
</evidence>
<evidence type="ECO:0000313" key="6">
    <source>
        <dbReference type="Proteomes" id="UP000284657"/>
    </source>
</evidence>
<evidence type="ECO:0000313" key="4">
    <source>
        <dbReference type="EMBL" id="RLN71194.1"/>
    </source>
</evidence>
<dbReference type="Pfam" id="PF00651">
    <property type="entry name" value="BTB"/>
    <property type="match status" value="1"/>
</dbReference>
<dbReference type="CDD" id="cd18186">
    <property type="entry name" value="BTB_POZ_ZBTB_KLHL-like"/>
    <property type="match status" value="1"/>
</dbReference>
<feature type="compositionally biased region" description="Polar residues" evidence="1">
    <location>
        <begin position="135"/>
        <end position="146"/>
    </location>
</feature>
<dbReference type="Gene3D" id="3.30.710.10">
    <property type="entry name" value="Potassium Channel Kv1.1, Chain A"/>
    <property type="match status" value="1"/>
</dbReference>
<dbReference type="AlphaFoldDB" id="A0A3F2RHS0"/>
<feature type="domain" description="BTB" evidence="2">
    <location>
        <begin position="56"/>
        <end position="127"/>
    </location>
</feature>
<dbReference type="Gene3D" id="1.25.40.420">
    <property type="match status" value="1"/>
</dbReference>
<accession>A0A3F2RHS0</accession>
<dbReference type="InterPro" id="IPR000210">
    <property type="entry name" value="BTB/POZ_dom"/>
</dbReference>
<dbReference type="Proteomes" id="UP000277300">
    <property type="component" value="Unassembled WGS sequence"/>
</dbReference>
<feature type="compositionally biased region" description="Acidic residues" evidence="1">
    <location>
        <begin position="8"/>
        <end position="23"/>
    </location>
</feature>
<dbReference type="Proteomes" id="UP000284657">
    <property type="component" value="Unassembled WGS sequence"/>
</dbReference>
<dbReference type="EMBL" id="MBAD02000129">
    <property type="protein sequence ID" value="RLN71194.1"/>
    <property type="molecule type" value="Genomic_DNA"/>
</dbReference>
<dbReference type="CDD" id="cd14733">
    <property type="entry name" value="BACK"/>
    <property type="match status" value="1"/>
</dbReference>
<feature type="compositionally biased region" description="Acidic residues" evidence="1">
    <location>
        <begin position="147"/>
        <end position="156"/>
    </location>
</feature>
<feature type="region of interest" description="Disordered" evidence="1">
    <location>
        <begin position="135"/>
        <end position="156"/>
    </location>
</feature>
<evidence type="ECO:0000256" key="1">
    <source>
        <dbReference type="SAM" id="MobiDB-lite"/>
    </source>
</evidence>
<dbReference type="EMBL" id="MBDO02000317">
    <property type="protein sequence ID" value="RLN57265.1"/>
    <property type="molecule type" value="Genomic_DNA"/>
</dbReference>
<reference evidence="5 6" key="1">
    <citation type="submission" date="2018-07" db="EMBL/GenBank/DDBJ databases">
        <title>Genome sequencing of oomycete isolates from Chile give support for New Zealand origin for Phytophthora kernoviae and make available the first Nothophytophthora sp. genome.</title>
        <authorList>
            <person name="Studholme D.J."/>
            <person name="Sanfuentes E."/>
            <person name="Panda P."/>
            <person name="Hill R."/>
            <person name="Sambles C."/>
            <person name="Grant M."/>
            <person name="Williams N.M."/>
            <person name="Mcdougal R.L."/>
        </authorList>
    </citation>
    <scope>NUCLEOTIDE SEQUENCE [LARGE SCALE GENOMIC DNA]</scope>
    <source>
        <strain evidence="3">Chile6</strain>
        <strain evidence="4">Chile7</strain>
    </source>
</reference>
<gene>
    <name evidence="4" type="ORF">BBJ29_005337</name>
    <name evidence="3" type="ORF">BBP00_00007594</name>
</gene>
<proteinExistence type="predicted"/>
<dbReference type="SMART" id="SM00225">
    <property type="entry name" value="BTB"/>
    <property type="match status" value="1"/>
</dbReference>
<evidence type="ECO:0000313" key="3">
    <source>
        <dbReference type="EMBL" id="RLN57265.1"/>
    </source>
</evidence>
<protein>
    <recommendedName>
        <fullName evidence="2">BTB domain-containing protein</fullName>
    </recommendedName>
</protein>
<organism evidence="3 5">
    <name type="scientific">Phytophthora kernoviae</name>
    <dbReference type="NCBI Taxonomy" id="325452"/>
    <lineage>
        <taxon>Eukaryota</taxon>
        <taxon>Sar</taxon>
        <taxon>Stramenopiles</taxon>
        <taxon>Oomycota</taxon>
        <taxon>Peronosporomycetes</taxon>
        <taxon>Peronosporales</taxon>
        <taxon>Peronosporaceae</taxon>
        <taxon>Phytophthora</taxon>
    </lineage>
</organism>
<dbReference type="PANTHER" id="PTHR24413">
    <property type="entry name" value="SPECKLE-TYPE POZ PROTEIN"/>
    <property type="match status" value="1"/>
</dbReference>
<dbReference type="PROSITE" id="PS50097">
    <property type="entry name" value="BTB"/>
    <property type="match status" value="1"/>
</dbReference>
<feature type="region of interest" description="Disordered" evidence="1">
    <location>
        <begin position="1"/>
        <end position="24"/>
    </location>
</feature>
<comment type="caution">
    <text evidence="3">The sequence shown here is derived from an EMBL/GenBank/DDBJ whole genome shotgun (WGS) entry which is preliminary data.</text>
</comment>
<name>A0A3F2RHS0_9STRA</name>